<dbReference type="InterPro" id="IPR003540">
    <property type="entry name" value="ADP-ribosyltransferase"/>
</dbReference>
<dbReference type="GO" id="GO:0005576">
    <property type="term" value="C:extracellular region"/>
    <property type="evidence" value="ECO:0007669"/>
    <property type="project" value="InterPro"/>
</dbReference>
<name>Q2JA84_FRACC</name>
<dbReference type="Pfam" id="PF03496">
    <property type="entry name" value="ADPrib_exo_Tox"/>
    <property type="match status" value="1"/>
</dbReference>
<dbReference type="Gene3D" id="3.90.176.10">
    <property type="entry name" value="Toxin ADP-ribosyltransferase, Chain A, domain 1"/>
    <property type="match status" value="1"/>
</dbReference>
<dbReference type="PROSITE" id="PS51996">
    <property type="entry name" value="TR_MART"/>
    <property type="match status" value="1"/>
</dbReference>
<dbReference type="EMBL" id="CP000249">
    <property type="protein sequence ID" value="ABD11808.1"/>
    <property type="molecule type" value="Genomic_DNA"/>
</dbReference>
<dbReference type="OrthoDB" id="4617536at2"/>
<dbReference type="AlphaFoldDB" id="Q2JA84"/>
<evidence type="ECO:0000313" key="2">
    <source>
        <dbReference type="EMBL" id="ABD11808.1"/>
    </source>
</evidence>
<proteinExistence type="predicted"/>
<evidence type="ECO:0000313" key="3">
    <source>
        <dbReference type="Proteomes" id="UP000001937"/>
    </source>
</evidence>
<gene>
    <name evidence="2" type="ordered locus">Francci3_2441</name>
</gene>
<dbReference type="HOGENOM" id="CLU_1123260_0_0_11"/>
<dbReference type="Proteomes" id="UP000001937">
    <property type="component" value="Chromosome"/>
</dbReference>
<sequence>MRVPRPCGALTLRGTRCKNPAAPGMPICAVHEKTRKKLAELARHNRARNTGWRPLPSGTLRGKDADRYLVGLADASRIPEASRRAVWTYSGPHSPINPTLRARTLSDNPDIAHVVADLDAAFDAVPQTTRPISVHRGLRHVDRFLPPDATGFRDRDLGFRSMTTDVSVAEDFTRFGPPTATRMIVEVEIPAGSKVLPVETLGTQFPGQNEVLLPRNTVFEFFSDETRTDANGRPVRYAKARIVGPQQ</sequence>
<reference evidence="2 3" key="1">
    <citation type="journal article" date="2007" name="Genome Res.">
        <title>Genome characteristics of facultatively symbiotic Frankia sp. strains reflect host range and host plant biogeography.</title>
        <authorList>
            <person name="Normand P."/>
            <person name="Lapierre P."/>
            <person name="Tisa L.S."/>
            <person name="Gogarten J.P."/>
            <person name="Alloisio N."/>
            <person name="Bagnarol E."/>
            <person name="Bassi C.A."/>
            <person name="Berry A.M."/>
            <person name="Bickhart D.M."/>
            <person name="Choisne N."/>
            <person name="Couloux A."/>
            <person name="Cournoyer B."/>
            <person name="Cruveiller S."/>
            <person name="Daubin V."/>
            <person name="Demange N."/>
            <person name="Francino M.P."/>
            <person name="Goltsman E."/>
            <person name="Huang Y."/>
            <person name="Kopp O.R."/>
            <person name="Labarre L."/>
            <person name="Lapidus A."/>
            <person name="Lavire C."/>
            <person name="Marechal J."/>
            <person name="Martinez M."/>
            <person name="Mastronunzio J.E."/>
            <person name="Mullin B.C."/>
            <person name="Niemann J."/>
            <person name="Pujic P."/>
            <person name="Rawnsley T."/>
            <person name="Rouy Z."/>
            <person name="Schenowitz C."/>
            <person name="Sellstedt A."/>
            <person name="Tavares F."/>
            <person name="Tomkins J.P."/>
            <person name="Vallenet D."/>
            <person name="Valverde C."/>
            <person name="Wall L.G."/>
            <person name="Wang Y."/>
            <person name="Medigue C."/>
            <person name="Benson D.R."/>
        </authorList>
    </citation>
    <scope>NUCLEOTIDE SEQUENCE [LARGE SCALE GENOMIC DNA]</scope>
    <source>
        <strain evidence="3">DSM 45818 / CECT 9043 / CcI3</strain>
    </source>
</reference>
<feature type="domain" description="ADP ribosyltransferase" evidence="1">
    <location>
        <begin position="80"/>
        <end position="221"/>
    </location>
</feature>
<organism evidence="2 3">
    <name type="scientific">Frankia casuarinae (strain DSM 45818 / CECT 9043 / HFP020203 / CcI3)</name>
    <dbReference type="NCBI Taxonomy" id="106370"/>
    <lineage>
        <taxon>Bacteria</taxon>
        <taxon>Bacillati</taxon>
        <taxon>Actinomycetota</taxon>
        <taxon>Actinomycetes</taxon>
        <taxon>Frankiales</taxon>
        <taxon>Frankiaceae</taxon>
        <taxon>Frankia</taxon>
    </lineage>
</organism>
<dbReference type="KEGG" id="fra:Francci3_2441"/>
<keyword evidence="3" id="KW-1185">Reference proteome</keyword>
<dbReference type="SUPFAM" id="SSF56399">
    <property type="entry name" value="ADP-ribosylation"/>
    <property type="match status" value="1"/>
</dbReference>
<evidence type="ECO:0000259" key="1">
    <source>
        <dbReference type="Pfam" id="PF03496"/>
    </source>
</evidence>
<protein>
    <recommendedName>
        <fullName evidence="1">ADP ribosyltransferase domain-containing protein</fullName>
    </recommendedName>
</protein>
<accession>Q2JA84</accession>
<dbReference type="RefSeq" id="WP_011436853.1">
    <property type="nucleotide sequence ID" value="NC_007777.1"/>
</dbReference>